<evidence type="ECO:0000256" key="3">
    <source>
        <dbReference type="ARBA" id="ARBA00022801"/>
    </source>
</evidence>
<feature type="binding site" evidence="4">
    <location>
        <position position="152"/>
    </location>
    <ligand>
        <name>a divalent metal cation</name>
        <dbReference type="ChEBI" id="CHEBI:60240"/>
        <label>2</label>
    </ligand>
</feature>
<dbReference type="PROSITE" id="PS01137">
    <property type="entry name" value="TATD_1"/>
    <property type="match status" value="1"/>
</dbReference>
<evidence type="ECO:0000313" key="6">
    <source>
        <dbReference type="Proteomes" id="UP000216101"/>
    </source>
</evidence>
<dbReference type="Pfam" id="PF01026">
    <property type="entry name" value="TatD_DNase"/>
    <property type="match status" value="1"/>
</dbReference>
<proteinExistence type="inferred from homology"/>
<comment type="caution">
    <text evidence="5">The sequence shown here is derived from an EMBL/GenBank/DDBJ whole genome shotgun (WGS) entry which is preliminary data.</text>
</comment>
<dbReference type="InterPro" id="IPR032466">
    <property type="entry name" value="Metal_Hydrolase"/>
</dbReference>
<feature type="binding site" evidence="4">
    <location>
        <position position="10"/>
    </location>
    <ligand>
        <name>a divalent metal cation</name>
        <dbReference type="ChEBI" id="CHEBI:60240"/>
        <label>1</label>
    </ligand>
</feature>
<dbReference type="Proteomes" id="UP000216101">
    <property type="component" value="Unassembled WGS sequence"/>
</dbReference>
<accession>A0A266Q3L4</accession>
<evidence type="ECO:0000256" key="2">
    <source>
        <dbReference type="ARBA" id="ARBA00022723"/>
    </source>
</evidence>
<name>A0A266Q3L4_9GAMM</name>
<dbReference type="EMBL" id="NHNI01000002">
    <property type="protein sequence ID" value="OZY84216.1"/>
    <property type="molecule type" value="Genomic_DNA"/>
</dbReference>
<evidence type="ECO:0000256" key="1">
    <source>
        <dbReference type="ARBA" id="ARBA00009275"/>
    </source>
</evidence>
<dbReference type="InterPro" id="IPR018228">
    <property type="entry name" value="DNase_TatD-rel_CS"/>
</dbReference>
<feature type="binding site" evidence="4">
    <location>
        <position position="117"/>
    </location>
    <ligand>
        <name>a divalent metal cation</name>
        <dbReference type="ChEBI" id="CHEBI:60240"/>
        <label>1</label>
    </ligand>
</feature>
<evidence type="ECO:0008006" key="7">
    <source>
        <dbReference type="Google" id="ProtNLM"/>
    </source>
</evidence>
<dbReference type="CDD" id="cd01310">
    <property type="entry name" value="TatD_DNAse"/>
    <property type="match status" value="1"/>
</dbReference>
<evidence type="ECO:0000313" key="5">
    <source>
        <dbReference type="EMBL" id="OZY84216.1"/>
    </source>
</evidence>
<dbReference type="Gene3D" id="3.20.20.140">
    <property type="entry name" value="Metal-dependent hydrolases"/>
    <property type="match status" value="1"/>
</dbReference>
<evidence type="ECO:0000256" key="4">
    <source>
        <dbReference type="PIRSR" id="PIRSR005902-1"/>
    </source>
</evidence>
<feature type="binding site" evidence="4">
    <location>
        <position position="12"/>
    </location>
    <ligand>
        <name>a divalent metal cation</name>
        <dbReference type="ChEBI" id="CHEBI:60240"/>
        <label>1</label>
    </ligand>
</feature>
<dbReference type="GO" id="GO:0005829">
    <property type="term" value="C:cytosol"/>
    <property type="evidence" value="ECO:0007669"/>
    <property type="project" value="TreeGrafter"/>
</dbReference>
<gene>
    <name evidence="5" type="ORF">CBP51_13385</name>
</gene>
<protein>
    <recommendedName>
        <fullName evidence="7">Hydrolase TatD</fullName>
    </recommendedName>
</protein>
<dbReference type="PIRSF" id="PIRSF005902">
    <property type="entry name" value="DNase_TatD"/>
    <property type="match status" value="1"/>
</dbReference>
<organism evidence="5 6">
    <name type="scientific">Cellvibrio mixtus</name>
    <dbReference type="NCBI Taxonomy" id="39650"/>
    <lineage>
        <taxon>Bacteria</taxon>
        <taxon>Pseudomonadati</taxon>
        <taxon>Pseudomonadota</taxon>
        <taxon>Gammaproteobacteria</taxon>
        <taxon>Cellvibrionales</taxon>
        <taxon>Cellvibrionaceae</taxon>
        <taxon>Cellvibrio</taxon>
    </lineage>
</organism>
<reference evidence="6" key="1">
    <citation type="submission" date="2017-05" db="EMBL/GenBank/DDBJ databases">
        <authorList>
            <person name="Barney B.M."/>
        </authorList>
    </citation>
    <scope>NUCLEOTIDE SEQUENCE [LARGE SCALE GENOMIC DNA]</scope>
    <source>
        <strain evidence="6">PSBB022</strain>
    </source>
</reference>
<dbReference type="AlphaFoldDB" id="A0A266Q3L4"/>
<keyword evidence="6" id="KW-1185">Reference proteome</keyword>
<dbReference type="RefSeq" id="WP_094985350.1">
    <property type="nucleotide sequence ID" value="NZ_NHNI01000002.1"/>
</dbReference>
<dbReference type="GO" id="GO:0046872">
    <property type="term" value="F:metal ion binding"/>
    <property type="evidence" value="ECO:0007669"/>
    <property type="project" value="UniProtKB-KW"/>
</dbReference>
<keyword evidence="2 4" id="KW-0479">Metal-binding</keyword>
<sequence length="278" mass="30610">MNNPALFDSHCHFDFPAFDSDRLVLWQQSTASGLSGLIMPGVSPEQWPRAARWCRELPGLFYAAGIHPHWIEHCIGPQQRWQQASDGLLSAQTRAQIATVIGDDIARNKAQCVAVGECGLDKLIAVPLALQQQLLGIHIELANQLRKPLIIHSVKTHSEILACFKQQPPRYGGVIHAFSGSLEMAQQFIARDFLLGVGGTITYARAQKTREALRQVPIESVLLETDAPDMPLCGKQGARNSPHYLPQIAQCLAELRGISLDDVAQATRRNAQRLFGVS</sequence>
<dbReference type="FunFam" id="3.20.20.140:FF:000005">
    <property type="entry name" value="TatD family hydrolase"/>
    <property type="match status" value="1"/>
</dbReference>
<dbReference type="PANTHER" id="PTHR46124">
    <property type="entry name" value="D-AMINOACYL-TRNA DEACYLASE"/>
    <property type="match status" value="1"/>
</dbReference>
<dbReference type="GO" id="GO:0016788">
    <property type="term" value="F:hydrolase activity, acting on ester bonds"/>
    <property type="evidence" value="ECO:0007669"/>
    <property type="project" value="InterPro"/>
</dbReference>
<dbReference type="PANTHER" id="PTHR46124:SF3">
    <property type="entry name" value="HYDROLASE"/>
    <property type="match status" value="1"/>
</dbReference>
<keyword evidence="3" id="KW-0378">Hydrolase</keyword>
<dbReference type="InterPro" id="IPR001130">
    <property type="entry name" value="TatD-like"/>
</dbReference>
<feature type="binding site" evidence="4">
    <location>
        <position position="226"/>
    </location>
    <ligand>
        <name>a divalent metal cation</name>
        <dbReference type="ChEBI" id="CHEBI:60240"/>
        <label>1</label>
    </ligand>
</feature>
<comment type="similarity">
    <text evidence="1">Belongs to the metallo-dependent hydrolases superfamily. TatD-type hydrolase family.</text>
</comment>
<dbReference type="SUPFAM" id="SSF51556">
    <property type="entry name" value="Metallo-dependent hydrolases"/>
    <property type="match status" value="1"/>
</dbReference>
<feature type="binding site" evidence="4">
    <location>
        <position position="176"/>
    </location>
    <ligand>
        <name>a divalent metal cation</name>
        <dbReference type="ChEBI" id="CHEBI:60240"/>
        <label>2</label>
    </ligand>
</feature>